<proteinExistence type="predicted"/>
<keyword evidence="2" id="KW-1185">Reference proteome</keyword>
<evidence type="ECO:0000313" key="1">
    <source>
        <dbReference type="EMBL" id="CAI9753487.1"/>
    </source>
</evidence>
<accession>A0AAD1YRD5</accession>
<gene>
    <name evidence="1" type="ORF">FPE_LOCUS918</name>
</gene>
<organism evidence="1 2">
    <name type="scientific">Fraxinus pennsylvanica</name>
    <dbReference type="NCBI Taxonomy" id="56036"/>
    <lineage>
        <taxon>Eukaryota</taxon>
        <taxon>Viridiplantae</taxon>
        <taxon>Streptophyta</taxon>
        <taxon>Embryophyta</taxon>
        <taxon>Tracheophyta</taxon>
        <taxon>Spermatophyta</taxon>
        <taxon>Magnoliopsida</taxon>
        <taxon>eudicotyledons</taxon>
        <taxon>Gunneridae</taxon>
        <taxon>Pentapetalae</taxon>
        <taxon>asterids</taxon>
        <taxon>lamiids</taxon>
        <taxon>Lamiales</taxon>
        <taxon>Oleaceae</taxon>
        <taxon>Oleeae</taxon>
        <taxon>Fraxinus</taxon>
    </lineage>
</organism>
<dbReference type="AlphaFoldDB" id="A0AAD1YRD5"/>
<sequence>MEIRWLVKRYCVYVMSGISCHSLEAQFSVLPLQEPTSRAQRHKVVSSCVHEDTMASEEILCLCNGRNFLSFFRSTIPCLAASRANLLCMKTRAHRDTMASEEIPCLYNGRNFLSFFRSTIPFLATSRANFLCSEEHTYRNLASKVPNPLD</sequence>
<dbReference type="EMBL" id="OU503036">
    <property type="protein sequence ID" value="CAI9753487.1"/>
    <property type="molecule type" value="Genomic_DNA"/>
</dbReference>
<dbReference type="Proteomes" id="UP000834106">
    <property type="component" value="Chromosome 1"/>
</dbReference>
<name>A0AAD1YRD5_9LAMI</name>
<dbReference type="PROSITE" id="PS51257">
    <property type="entry name" value="PROKAR_LIPOPROTEIN"/>
    <property type="match status" value="1"/>
</dbReference>
<protein>
    <submittedName>
        <fullName evidence="1">Uncharacterized protein</fullName>
    </submittedName>
</protein>
<evidence type="ECO:0000313" key="2">
    <source>
        <dbReference type="Proteomes" id="UP000834106"/>
    </source>
</evidence>
<reference evidence="1" key="1">
    <citation type="submission" date="2023-05" db="EMBL/GenBank/DDBJ databases">
        <authorList>
            <person name="Huff M."/>
        </authorList>
    </citation>
    <scope>NUCLEOTIDE SEQUENCE</scope>
</reference>